<accession>A0A2R6QFK1</accession>
<dbReference type="SMART" id="SM00382">
    <property type="entry name" value="AAA"/>
    <property type="match status" value="1"/>
</dbReference>
<name>A0A2R6QFK1_ACTCC</name>
<dbReference type="GO" id="GO:0006508">
    <property type="term" value="P:proteolysis"/>
    <property type="evidence" value="ECO:0007669"/>
    <property type="project" value="UniProtKB-KW"/>
</dbReference>
<dbReference type="EMBL" id="NKQK01000016">
    <property type="protein sequence ID" value="PSS07409.1"/>
    <property type="molecule type" value="Genomic_DNA"/>
</dbReference>
<dbReference type="GO" id="GO:0004176">
    <property type="term" value="F:ATP-dependent peptidase activity"/>
    <property type="evidence" value="ECO:0007669"/>
    <property type="project" value="TreeGrafter"/>
</dbReference>
<dbReference type="AlphaFoldDB" id="A0A2R6QFK1"/>
<organism evidence="2 3">
    <name type="scientific">Actinidia chinensis var. chinensis</name>
    <name type="common">Chinese soft-hair kiwi</name>
    <dbReference type="NCBI Taxonomy" id="1590841"/>
    <lineage>
        <taxon>Eukaryota</taxon>
        <taxon>Viridiplantae</taxon>
        <taxon>Streptophyta</taxon>
        <taxon>Embryophyta</taxon>
        <taxon>Tracheophyta</taxon>
        <taxon>Spermatophyta</taxon>
        <taxon>Magnoliopsida</taxon>
        <taxon>eudicotyledons</taxon>
        <taxon>Gunneridae</taxon>
        <taxon>Pentapetalae</taxon>
        <taxon>asterids</taxon>
        <taxon>Ericales</taxon>
        <taxon>Actinidiaceae</taxon>
        <taxon>Actinidia</taxon>
    </lineage>
</organism>
<dbReference type="Gene3D" id="1.10.8.60">
    <property type="match status" value="1"/>
</dbReference>
<evidence type="ECO:0000259" key="1">
    <source>
        <dbReference type="SMART" id="SM00382"/>
    </source>
</evidence>
<evidence type="ECO:0000313" key="3">
    <source>
        <dbReference type="Proteomes" id="UP000241394"/>
    </source>
</evidence>
<comment type="caution">
    <text evidence="2">The sequence shown here is derived from an EMBL/GenBank/DDBJ whole genome shotgun (WGS) entry which is preliminary data.</text>
</comment>
<sequence length="199" mass="21339">MHRRRGVKIPGGILLCGPPGVGKTLLAKAVAGEAGVNFFSISASQFVEIYVGVGASHVRTLYQEAKEMGSGGQECDATLIQLLVCLDGFEGRGEVITIASTNRPDILDPALVRPGRFDRNIYIPKPGLIGREEILKVHARRKPMAEDVDYVAVASVTNGMVGADLANIIEVAAINMMRDGRTEAYVLCNIINGYVKVTN</sequence>
<protein>
    <submittedName>
        <fullName evidence="2">Inactive ATP-dependent zinc metalloprotease FTSHI 2 like</fullName>
    </submittedName>
</protein>
<dbReference type="InParanoid" id="A0A2R6QFK1"/>
<dbReference type="PANTHER" id="PTHR23076:SF56">
    <property type="entry name" value="INACTIVE ATP-DEPENDENT ZINC METALLOPROTEASE FTSHI 2, CHLOROPLASTIC-RELATED"/>
    <property type="match status" value="1"/>
</dbReference>
<dbReference type="Gramene" id="PSS07409">
    <property type="protein sequence ID" value="PSS07409"/>
    <property type="gene ID" value="CEY00_Acc17755"/>
</dbReference>
<keyword evidence="2" id="KW-0645">Protease</keyword>
<dbReference type="InterPro" id="IPR027417">
    <property type="entry name" value="P-loop_NTPase"/>
</dbReference>
<dbReference type="GO" id="GO:0005524">
    <property type="term" value="F:ATP binding"/>
    <property type="evidence" value="ECO:0007669"/>
    <property type="project" value="InterPro"/>
</dbReference>
<dbReference type="GO" id="GO:0016887">
    <property type="term" value="F:ATP hydrolysis activity"/>
    <property type="evidence" value="ECO:0007669"/>
    <property type="project" value="InterPro"/>
</dbReference>
<dbReference type="Gene3D" id="3.40.50.300">
    <property type="entry name" value="P-loop containing nucleotide triphosphate hydrolases"/>
    <property type="match status" value="1"/>
</dbReference>
<keyword evidence="2" id="KW-0482">Metalloprotease</keyword>
<dbReference type="PANTHER" id="PTHR23076">
    <property type="entry name" value="METALLOPROTEASE M41 FTSH"/>
    <property type="match status" value="1"/>
</dbReference>
<keyword evidence="2" id="KW-0378">Hydrolase</keyword>
<keyword evidence="3" id="KW-1185">Reference proteome</keyword>
<dbReference type="OrthoDB" id="1413014at2759"/>
<dbReference type="Pfam" id="PF00004">
    <property type="entry name" value="AAA"/>
    <property type="match status" value="1"/>
</dbReference>
<dbReference type="GO" id="GO:0009507">
    <property type="term" value="C:chloroplast"/>
    <property type="evidence" value="ECO:0007669"/>
    <property type="project" value="TreeGrafter"/>
</dbReference>
<gene>
    <name evidence="2" type="ORF">CEY00_Acc17755</name>
</gene>
<dbReference type="GO" id="GO:0045037">
    <property type="term" value="P:protein import into chloroplast stroma"/>
    <property type="evidence" value="ECO:0007669"/>
    <property type="project" value="TreeGrafter"/>
</dbReference>
<dbReference type="InterPro" id="IPR041569">
    <property type="entry name" value="AAA_lid_3"/>
</dbReference>
<reference evidence="2 3" key="1">
    <citation type="submission" date="2017-07" db="EMBL/GenBank/DDBJ databases">
        <title>An improved, manually edited Actinidia chinensis var. chinensis (kiwifruit) genome highlights the challenges associated with draft genomes and gene prediction in plants.</title>
        <authorList>
            <person name="Pilkington S."/>
            <person name="Crowhurst R."/>
            <person name="Hilario E."/>
            <person name="Nardozza S."/>
            <person name="Fraser L."/>
            <person name="Peng Y."/>
            <person name="Gunaseelan K."/>
            <person name="Simpson R."/>
            <person name="Tahir J."/>
            <person name="Deroles S."/>
            <person name="Templeton K."/>
            <person name="Luo Z."/>
            <person name="Davy M."/>
            <person name="Cheng C."/>
            <person name="Mcneilage M."/>
            <person name="Scaglione D."/>
            <person name="Liu Y."/>
            <person name="Zhang Q."/>
            <person name="Datson P."/>
            <person name="De Silva N."/>
            <person name="Gardiner S."/>
            <person name="Bassett H."/>
            <person name="Chagne D."/>
            <person name="Mccallum J."/>
            <person name="Dzierzon H."/>
            <person name="Deng C."/>
            <person name="Wang Y.-Y."/>
            <person name="Barron N."/>
            <person name="Manako K."/>
            <person name="Bowen J."/>
            <person name="Foster T."/>
            <person name="Erridge Z."/>
            <person name="Tiffin H."/>
            <person name="Waite C."/>
            <person name="Davies K."/>
            <person name="Grierson E."/>
            <person name="Laing W."/>
            <person name="Kirk R."/>
            <person name="Chen X."/>
            <person name="Wood M."/>
            <person name="Montefiori M."/>
            <person name="Brummell D."/>
            <person name="Schwinn K."/>
            <person name="Catanach A."/>
            <person name="Fullerton C."/>
            <person name="Li D."/>
            <person name="Meiyalaghan S."/>
            <person name="Nieuwenhuizen N."/>
            <person name="Read N."/>
            <person name="Prakash R."/>
            <person name="Hunter D."/>
            <person name="Zhang H."/>
            <person name="Mckenzie M."/>
            <person name="Knabel M."/>
            <person name="Harris A."/>
            <person name="Allan A."/>
            <person name="Chen A."/>
            <person name="Janssen B."/>
            <person name="Plunkett B."/>
            <person name="Dwamena C."/>
            <person name="Voogd C."/>
            <person name="Leif D."/>
            <person name="Lafferty D."/>
            <person name="Souleyre E."/>
            <person name="Varkonyi-Gasic E."/>
            <person name="Gambi F."/>
            <person name="Hanley J."/>
            <person name="Yao J.-L."/>
            <person name="Cheung J."/>
            <person name="David K."/>
            <person name="Warren B."/>
            <person name="Marsh K."/>
            <person name="Snowden K."/>
            <person name="Lin-Wang K."/>
            <person name="Brian L."/>
            <person name="Martinez-Sanchez M."/>
            <person name="Wang M."/>
            <person name="Ileperuma N."/>
            <person name="Macnee N."/>
            <person name="Campin R."/>
            <person name="Mcatee P."/>
            <person name="Drummond R."/>
            <person name="Espley R."/>
            <person name="Ireland H."/>
            <person name="Wu R."/>
            <person name="Atkinson R."/>
            <person name="Karunairetnam S."/>
            <person name="Bulley S."/>
            <person name="Chunkath S."/>
            <person name="Hanley Z."/>
            <person name="Storey R."/>
            <person name="Thrimawithana A."/>
            <person name="Thomson S."/>
            <person name="David C."/>
            <person name="Testolin R."/>
        </authorList>
    </citation>
    <scope>NUCLEOTIDE SEQUENCE [LARGE SCALE GENOMIC DNA]</scope>
    <source>
        <strain evidence="3">cv. Red5</strain>
        <tissue evidence="2">Young leaf</tissue>
    </source>
</reference>
<dbReference type="Pfam" id="PF17862">
    <property type="entry name" value="AAA_lid_3"/>
    <property type="match status" value="1"/>
</dbReference>
<dbReference type="Proteomes" id="UP000241394">
    <property type="component" value="Chromosome LG16"/>
</dbReference>
<reference evidence="3" key="2">
    <citation type="journal article" date="2018" name="BMC Genomics">
        <title>A manually annotated Actinidia chinensis var. chinensis (kiwifruit) genome highlights the challenges associated with draft genomes and gene prediction in plants.</title>
        <authorList>
            <person name="Pilkington S.M."/>
            <person name="Crowhurst R."/>
            <person name="Hilario E."/>
            <person name="Nardozza S."/>
            <person name="Fraser L."/>
            <person name="Peng Y."/>
            <person name="Gunaseelan K."/>
            <person name="Simpson R."/>
            <person name="Tahir J."/>
            <person name="Deroles S.C."/>
            <person name="Templeton K."/>
            <person name="Luo Z."/>
            <person name="Davy M."/>
            <person name="Cheng C."/>
            <person name="McNeilage M."/>
            <person name="Scaglione D."/>
            <person name="Liu Y."/>
            <person name="Zhang Q."/>
            <person name="Datson P."/>
            <person name="De Silva N."/>
            <person name="Gardiner S.E."/>
            <person name="Bassett H."/>
            <person name="Chagne D."/>
            <person name="McCallum J."/>
            <person name="Dzierzon H."/>
            <person name="Deng C."/>
            <person name="Wang Y.Y."/>
            <person name="Barron L."/>
            <person name="Manako K."/>
            <person name="Bowen J."/>
            <person name="Foster T.M."/>
            <person name="Erridge Z.A."/>
            <person name="Tiffin H."/>
            <person name="Waite C.N."/>
            <person name="Davies K.M."/>
            <person name="Grierson E.P."/>
            <person name="Laing W.A."/>
            <person name="Kirk R."/>
            <person name="Chen X."/>
            <person name="Wood M."/>
            <person name="Montefiori M."/>
            <person name="Brummell D.A."/>
            <person name="Schwinn K.E."/>
            <person name="Catanach A."/>
            <person name="Fullerton C."/>
            <person name="Li D."/>
            <person name="Meiyalaghan S."/>
            <person name="Nieuwenhuizen N."/>
            <person name="Read N."/>
            <person name="Prakash R."/>
            <person name="Hunter D."/>
            <person name="Zhang H."/>
            <person name="McKenzie M."/>
            <person name="Knabel M."/>
            <person name="Harris A."/>
            <person name="Allan A.C."/>
            <person name="Gleave A."/>
            <person name="Chen A."/>
            <person name="Janssen B.J."/>
            <person name="Plunkett B."/>
            <person name="Ampomah-Dwamena C."/>
            <person name="Voogd C."/>
            <person name="Leif D."/>
            <person name="Lafferty D."/>
            <person name="Souleyre E.J.F."/>
            <person name="Varkonyi-Gasic E."/>
            <person name="Gambi F."/>
            <person name="Hanley J."/>
            <person name="Yao J.L."/>
            <person name="Cheung J."/>
            <person name="David K.M."/>
            <person name="Warren B."/>
            <person name="Marsh K."/>
            <person name="Snowden K.C."/>
            <person name="Lin-Wang K."/>
            <person name="Brian L."/>
            <person name="Martinez-Sanchez M."/>
            <person name="Wang M."/>
            <person name="Ileperuma N."/>
            <person name="Macnee N."/>
            <person name="Campin R."/>
            <person name="McAtee P."/>
            <person name="Drummond R.S.M."/>
            <person name="Espley R.V."/>
            <person name="Ireland H.S."/>
            <person name="Wu R."/>
            <person name="Atkinson R.G."/>
            <person name="Karunairetnam S."/>
            <person name="Bulley S."/>
            <person name="Chunkath S."/>
            <person name="Hanley Z."/>
            <person name="Storey R."/>
            <person name="Thrimawithana A.H."/>
            <person name="Thomson S."/>
            <person name="David C."/>
            <person name="Testolin R."/>
            <person name="Huang H."/>
            <person name="Hellens R.P."/>
            <person name="Schaffer R.J."/>
        </authorList>
    </citation>
    <scope>NUCLEOTIDE SEQUENCE [LARGE SCALE GENOMIC DNA]</scope>
    <source>
        <strain evidence="3">cv. Red5</strain>
    </source>
</reference>
<dbReference type="SUPFAM" id="SSF52540">
    <property type="entry name" value="P-loop containing nucleoside triphosphate hydrolases"/>
    <property type="match status" value="1"/>
</dbReference>
<dbReference type="InterPro" id="IPR003959">
    <property type="entry name" value="ATPase_AAA_core"/>
</dbReference>
<feature type="domain" description="AAA+ ATPase" evidence="1">
    <location>
        <begin position="9"/>
        <end position="127"/>
    </location>
</feature>
<dbReference type="STRING" id="1590841.A0A2R6QFK1"/>
<proteinExistence type="predicted"/>
<dbReference type="InterPro" id="IPR003593">
    <property type="entry name" value="AAA+_ATPase"/>
</dbReference>
<evidence type="ECO:0000313" key="2">
    <source>
        <dbReference type="EMBL" id="PSS07409.1"/>
    </source>
</evidence>
<dbReference type="GO" id="GO:0008237">
    <property type="term" value="F:metallopeptidase activity"/>
    <property type="evidence" value="ECO:0007669"/>
    <property type="project" value="UniProtKB-KW"/>
</dbReference>
<dbReference type="OMA" id="MKVINED"/>